<dbReference type="GO" id="GO:0000271">
    <property type="term" value="P:polysaccharide biosynthetic process"/>
    <property type="evidence" value="ECO:0007669"/>
    <property type="project" value="InterPro"/>
</dbReference>
<dbReference type="OrthoDB" id="6713140at2"/>
<proteinExistence type="predicted"/>
<keyword evidence="2" id="KW-1185">Reference proteome</keyword>
<dbReference type="SUPFAM" id="SSF53756">
    <property type="entry name" value="UDP-Glycosyltransferase/glycogen phosphorylase"/>
    <property type="match status" value="1"/>
</dbReference>
<sequence>MSGAARVVIHLPGRYLNDYEKPAHLALYPRLIRAIEARGGRAMVALREEAQTAGGTLPGDGDLHVVESGWVTGPGWLSAAVAYLPGYWHLGPDGILGDGPAGRRPCTPEEIPAAEALSTYARLRAQFARARRSRYKQARGREHLPRDAIAVCLQGNEPHRRGQAYLSNVEMLRAVIRAAGARPVLVKGHPLNPQVAGALLTQMAGEIAASGVRVHETSANIHDLLAQSAVNVSINSATALEGMLHGRPAIVCGRTDYAGLVETVRDPAEFPAALLRALSTPRDWARAVTWYFTRNCLWIEGPHFERDLLAVLSAAGFPPERLGLGPRRRG</sequence>
<name>A0A1N7LMP0_9RHOB</name>
<gene>
    <name evidence="1" type="ORF">SAMN05421795_103261</name>
</gene>
<organism evidence="1 2">
    <name type="scientific">Phaeovulum vinaykumarii</name>
    <dbReference type="NCBI Taxonomy" id="407234"/>
    <lineage>
        <taxon>Bacteria</taxon>
        <taxon>Pseudomonadati</taxon>
        <taxon>Pseudomonadota</taxon>
        <taxon>Alphaproteobacteria</taxon>
        <taxon>Rhodobacterales</taxon>
        <taxon>Paracoccaceae</taxon>
        <taxon>Phaeovulum</taxon>
    </lineage>
</organism>
<dbReference type="GO" id="GO:0015774">
    <property type="term" value="P:polysaccharide transport"/>
    <property type="evidence" value="ECO:0007669"/>
    <property type="project" value="InterPro"/>
</dbReference>
<dbReference type="RefSeq" id="WP_076365406.1">
    <property type="nucleotide sequence ID" value="NZ_FTOM01000003.1"/>
</dbReference>
<evidence type="ECO:0000313" key="1">
    <source>
        <dbReference type="EMBL" id="SIS75108.1"/>
    </source>
</evidence>
<accession>A0A1N7LMP0</accession>
<dbReference type="Gene3D" id="3.40.50.2000">
    <property type="entry name" value="Glycogen Phosphorylase B"/>
    <property type="match status" value="1"/>
</dbReference>
<dbReference type="Proteomes" id="UP000186098">
    <property type="component" value="Unassembled WGS sequence"/>
</dbReference>
<protein>
    <submittedName>
        <fullName evidence="1">Capsule polysaccharide biosynthesis protein</fullName>
    </submittedName>
</protein>
<dbReference type="Pfam" id="PF05159">
    <property type="entry name" value="Capsule_synth"/>
    <property type="match status" value="1"/>
</dbReference>
<evidence type="ECO:0000313" key="2">
    <source>
        <dbReference type="Proteomes" id="UP000186098"/>
    </source>
</evidence>
<reference evidence="2" key="1">
    <citation type="submission" date="2017-01" db="EMBL/GenBank/DDBJ databases">
        <authorList>
            <person name="Varghese N."/>
            <person name="Submissions S."/>
        </authorList>
    </citation>
    <scope>NUCLEOTIDE SEQUENCE [LARGE SCALE GENOMIC DNA]</scope>
    <source>
        <strain evidence="2">DSM 18714</strain>
    </source>
</reference>
<dbReference type="STRING" id="407234.SAMN05421795_103261"/>
<dbReference type="EMBL" id="FTOM01000003">
    <property type="protein sequence ID" value="SIS75108.1"/>
    <property type="molecule type" value="Genomic_DNA"/>
</dbReference>
<dbReference type="InterPro" id="IPR007833">
    <property type="entry name" value="Capsule_polysaccharide_synth"/>
</dbReference>
<dbReference type="AlphaFoldDB" id="A0A1N7LMP0"/>